<dbReference type="Gene3D" id="3.30.70.270">
    <property type="match status" value="1"/>
</dbReference>
<dbReference type="Proteomes" id="UP001451571">
    <property type="component" value="Chromosome"/>
</dbReference>
<dbReference type="SUPFAM" id="SSF55073">
    <property type="entry name" value="Nucleotide cyclase"/>
    <property type="match status" value="1"/>
</dbReference>
<dbReference type="GO" id="GO:0052621">
    <property type="term" value="F:diguanylate cyclase activity"/>
    <property type="evidence" value="ECO:0007669"/>
    <property type="project" value="UniProtKB-EC"/>
</dbReference>
<reference evidence="2 3" key="1">
    <citation type="submission" date="2024-02" db="EMBL/GenBank/DDBJ databases">
        <title>Bacterial strain from lacustrine sediment.</title>
        <authorList>
            <person name="Petit C."/>
            <person name="Fadhlaoui K."/>
        </authorList>
    </citation>
    <scope>NUCLEOTIDE SEQUENCE [LARGE SCALE GENOMIC DNA]</scope>
    <source>
        <strain evidence="2 3">IPX-CK</strain>
    </source>
</reference>
<evidence type="ECO:0000313" key="2">
    <source>
        <dbReference type="EMBL" id="XAH72634.1"/>
    </source>
</evidence>
<dbReference type="CDD" id="cd01949">
    <property type="entry name" value="GGDEF"/>
    <property type="match status" value="1"/>
</dbReference>
<evidence type="ECO:0000259" key="1">
    <source>
        <dbReference type="PROSITE" id="PS50887"/>
    </source>
</evidence>
<gene>
    <name evidence="2" type="ORF">V6984_14075</name>
</gene>
<accession>A0ABZ3ESP6</accession>
<name>A0ABZ3ESP6_9FIRM</name>
<dbReference type="SMART" id="SM00267">
    <property type="entry name" value="GGDEF"/>
    <property type="match status" value="1"/>
</dbReference>
<dbReference type="PROSITE" id="PS50887">
    <property type="entry name" value="GGDEF"/>
    <property type="match status" value="1"/>
</dbReference>
<dbReference type="PANTHER" id="PTHR45138">
    <property type="entry name" value="REGULATORY COMPONENTS OF SENSORY TRANSDUCTION SYSTEM"/>
    <property type="match status" value="1"/>
</dbReference>
<dbReference type="InterPro" id="IPR043128">
    <property type="entry name" value="Rev_trsase/Diguanyl_cyclase"/>
</dbReference>
<keyword evidence="2" id="KW-0808">Transferase</keyword>
<feature type="domain" description="GGDEF" evidence="1">
    <location>
        <begin position="165"/>
        <end position="294"/>
    </location>
</feature>
<evidence type="ECO:0000313" key="3">
    <source>
        <dbReference type="Proteomes" id="UP001451571"/>
    </source>
</evidence>
<sequence length="294" mass="33554">MIEKITLNKLQKNLDFFHKMYDVVRLVDPIHKRVIDYRSNGTEHTCEACYDYWGNGQICENCVSMRAYREQKSFIKLEHSPEAVMLVTALPIDSDQEPVVLELLKNATDTMMIGSGDYNKGEIFFNAIQDISNMIIRDELTSLYNRRFLDERLPADIVNAVTRQRPLSLIFIDIDNMKTVNDTLGHAAGDKLLERASKLIQGSIRTETDWVARYGGDEFVVCLNNADKEAALRISEQIENNFSNEVFSVQDTEITIKASLGVMTMPDSGLTAEELIDLADENMYVSKKRHKKNK</sequence>
<dbReference type="EC" id="2.7.7.65" evidence="2"/>
<dbReference type="Pfam" id="PF00990">
    <property type="entry name" value="GGDEF"/>
    <property type="match status" value="1"/>
</dbReference>
<dbReference type="InterPro" id="IPR050469">
    <property type="entry name" value="Diguanylate_Cyclase"/>
</dbReference>
<protein>
    <submittedName>
        <fullName evidence="2">GGDEF domain-containing protein</fullName>
        <ecNumber evidence="2">2.7.7.65</ecNumber>
    </submittedName>
</protein>
<dbReference type="NCBIfam" id="TIGR00254">
    <property type="entry name" value="GGDEF"/>
    <property type="match status" value="1"/>
</dbReference>
<dbReference type="PANTHER" id="PTHR45138:SF9">
    <property type="entry name" value="DIGUANYLATE CYCLASE DGCM-RELATED"/>
    <property type="match status" value="1"/>
</dbReference>
<dbReference type="RefSeq" id="WP_342756248.1">
    <property type="nucleotide sequence ID" value="NZ_CP146256.1"/>
</dbReference>
<dbReference type="EMBL" id="CP146256">
    <property type="protein sequence ID" value="XAH72634.1"/>
    <property type="molecule type" value="Genomic_DNA"/>
</dbReference>
<keyword evidence="2" id="KW-0548">Nucleotidyltransferase</keyword>
<organism evidence="2 3">
    <name type="scientific">Kineothrix sedimenti</name>
    <dbReference type="NCBI Taxonomy" id="3123317"/>
    <lineage>
        <taxon>Bacteria</taxon>
        <taxon>Bacillati</taxon>
        <taxon>Bacillota</taxon>
        <taxon>Clostridia</taxon>
        <taxon>Lachnospirales</taxon>
        <taxon>Lachnospiraceae</taxon>
        <taxon>Kineothrix</taxon>
    </lineage>
</organism>
<dbReference type="InterPro" id="IPR000160">
    <property type="entry name" value="GGDEF_dom"/>
</dbReference>
<keyword evidence="3" id="KW-1185">Reference proteome</keyword>
<proteinExistence type="predicted"/>
<dbReference type="InterPro" id="IPR029787">
    <property type="entry name" value="Nucleotide_cyclase"/>
</dbReference>